<dbReference type="PANTHER" id="PTHR36509:SF3">
    <property type="entry name" value="SIGNAL PEPTIDE PROTEIN"/>
    <property type="match status" value="1"/>
</dbReference>
<dbReference type="InterPro" id="IPR010679">
    <property type="entry name" value="DUF1254"/>
</dbReference>
<protein>
    <submittedName>
        <fullName evidence="3">DUF1254 domain-containing protein</fullName>
    </submittedName>
</protein>
<dbReference type="Proteomes" id="UP001174908">
    <property type="component" value="Unassembled WGS sequence"/>
</dbReference>
<dbReference type="Pfam" id="PF06863">
    <property type="entry name" value="DUF1254"/>
    <property type="match status" value="1"/>
</dbReference>
<dbReference type="Pfam" id="PF06742">
    <property type="entry name" value="DUF1214"/>
    <property type="match status" value="1"/>
</dbReference>
<evidence type="ECO:0000259" key="1">
    <source>
        <dbReference type="Pfam" id="PF06742"/>
    </source>
</evidence>
<dbReference type="PANTHER" id="PTHR36509">
    <property type="entry name" value="BLL3101 PROTEIN"/>
    <property type="match status" value="1"/>
</dbReference>
<dbReference type="InterPro" id="IPR010621">
    <property type="entry name" value="DUF1214"/>
</dbReference>
<dbReference type="EMBL" id="JASZYV010000001">
    <property type="protein sequence ID" value="MDM0044161.1"/>
    <property type="molecule type" value="Genomic_DNA"/>
</dbReference>
<feature type="domain" description="DUF1214" evidence="1">
    <location>
        <begin position="347"/>
        <end position="453"/>
    </location>
</feature>
<evidence type="ECO:0000313" key="4">
    <source>
        <dbReference type="Proteomes" id="UP001174908"/>
    </source>
</evidence>
<dbReference type="Gene3D" id="2.60.120.600">
    <property type="entry name" value="Domain of unknown function DUF1214, C-terminal domain"/>
    <property type="match status" value="1"/>
</dbReference>
<dbReference type="SUPFAM" id="SSF160935">
    <property type="entry name" value="VPA0735-like"/>
    <property type="match status" value="1"/>
</dbReference>
<sequence length="469" mass="52154">MAALLPLGPAIGQEGYQFKGGFPTPATVRKAYDDADLTRAIQTYKFFYPSVSIAATWDGNEKAGLVPNKTAMLLMGSPYQTVFTPNSDTPYAGINVDLSSGPMVVELPPGPLICVVNDMNQRWVMDMGLPGPDEGKGGKHLILPPGYKGDVPAGYYVATATSNRALMLMRVIPANGDVDGAIARLKTIKFYPLNRPADWPELAWAPIGDRPGEFTPGPWENNIGYWKRLHQLIDAEPPYEAYRMNYGELAALGIEKGKPFEPDARMTAILEKAARIANAQMRVQSFADRRPDRVMWPDRKWEWATLRPENGTFDLPTYKDLDARAKWFYQAQIESPAMFRRTAAAGSLYWLGTRDASGAYLDGAKTYKLTVPLPVPGKLFWSVTLYDPHTRSELLTDQGKAALRSMVELKDATGGSVDLYFGPKPPPGHEARWLKTTPGKGWFTYFRIYGPEQGAFDRSWKPGDFELVR</sequence>
<reference evidence="3" key="1">
    <citation type="submission" date="2023-06" db="EMBL/GenBank/DDBJ databases">
        <authorList>
            <person name="Jiang Y."/>
            <person name="Liu Q."/>
        </authorList>
    </citation>
    <scope>NUCLEOTIDE SEQUENCE</scope>
    <source>
        <strain evidence="3">CGMCC 1.12089</strain>
    </source>
</reference>
<proteinExistence type="predicted"/>
<dbReference type="RefSeq" id="WP_286659220.1">
    <property type="nucleotide sequence ID" value="NZ_JASZYV010000001.1"/>
</dbReference>
<feature type="domain" description="DUF1254" evidence="2">
    <location>
        <begin position="77"/>
        <end position="191"/>
    </location>
</feature>
<evidence type="ECO:0000259" key="2">
    <source>
        <dbReference type="Pfam" id="PF06863"/>
    </source>
</evidence>
<dbReference type="Gene3D" id="1.10.3360.10">
    <property type="entry name" value="VPA0735-like domain"/>
    <property type="match status" value="1"/>
</dbReference>
<dbReference type="InterPro" id="IPR037050">
    <property type="entry name" value="DUF1254_sf"/>
</dbReference>
<evidence type="ECO:0000313" key="3">
    <source>
        <dbReference type="EMBL" id="MDM0044161.1"/>
    </source>
</evidence>
<gene>
    <name evidence="3" type="ORF">QTH91_06680</name>
</gene>
<comment type="caution">
    <text evidence="3">The sequence shown here is derived from an EMBL/GenBank/DDBJ whole genome shotgun (WGS) entry which is preliminary data.</text>
</comment>
<keyword evidence="4" id="KW-1185">Reference proteome</keyword>
<name>A0ABT7N892_9BURK</name>
<accession>A0ABT7N892</accession>
<dbReference type="Gene3D" id="2.60.40.1610">
    <property type="entry name" value="Domain of unknown function DUF1254"/>
    <property type="match status" value="1"/>
</dbReference>
<organism evidence="3 4">
    <name type="scientific">Variovorax dokdonensis</name>
    <dbReference type="NCBI Taxonomy" id="344883"/>
    <lineage>
        <taxon>Bacteria</taxon>
        <taxon>Pseudomonadati</taxon>
        <taxon>Pseudomonadota</taxon>
        <taxon>Betaproteobacteria</taxon>
        <taxon>Burkholderiales</taxon>
        <taxon>Comamonadaceae</taxon>
        <taxon>Variovorax</taxon>
    </lineage>
</organism>
<dbReference type="InterPro" id="IPR037049">
    <property type="entry name" value="DUF1214_C_sf"/>
</dbReference>